<accession>A0AAV7TRF4</accession>
<sequence length="592" mass="66722">MKPLPRPAQFEALAVWELVARQQQEMKFKRRMKRVAKSLAEARWDWEQKRWRTETLQEIKLFPAITEEDEAEKEDNVKESDSAGTKKKKKPYVDDEDSDVEDLITQLLRDRPPPFGTYSGGPSTNAVTPAPAQASGTERAVQTDSGQIPGVVQSTPNEGTTTVVQAQMHLPLIQRFYPDVPVLETILNLVVPTEQVLPRPMLVQTERTPMLQPAAQLQGLPKFTLITGTQSDITPVMNQAMGVTFPQDASVRAVPDAISLPITVGPVVLLFAQKKASAGDQSEMSQSFVRRGVSNPVQMMPFVDQTLNGSRPFMDLSPLVALPDAVNGPNASQSLKLLTPQTPDAVMQQVPVPNASNISLQGLSAQQLSEWLDSLNTPQNTSKGEEKINCVRLNIEATELVEGTMDVNRLESYTEEELRYLCSKITKEMSKIHQKLAELAEKHDIEIEKTKHLKRSYRLDFESKDFEHMRSAGMKAHLKELLQSAQIWGALKKWEGRWAKNKDKRKRDSQKGFEDVKKERESVKMLPMREIPGGQFVHVPSHRSDILSFTNDYPKLREKPVEWYQQTDRFVKLSKCLRKHNVGDSGPSRLMG</sequence>
<evidence type="ECO:0000313" key="2">
    <source>
        <dbReference type="EMBL" id="KAJ1178836.1"/>
    </source>
</evidence>
<dbReference type="AlphaFoldDB" id="A0AAV7TRF4"/>
<name>A0AAV7TRF4_PLEWA</name>
<feature type="region of interest" description="Disordered" evidence="1">
    <location>
        <begin position="499"/>
        <end position="519"/>
    </location>
</feature>
<evidence type="ECO:0000313" key="3">
    <source>
        <dbReference type="Proteomes" id="UP001066276"/>
    </source>
</evidence>
<feature type="region of interest" description="Disordered" evidence="1">
    <location>
        <begin position="67"/>
        <end position="99"/>
    </location>
</feature>
<dbReference type="Proteomes" id="UP001066276">
    <property type="component" value="Chromosome 3_2"/>
</dbReference>
<organism evidence="2 3">
    <name type="scientific">Pleurodeles waltl</name>
    <name type="common">Iberian ribbed newt</name>
    <dbReference type="NCBI Taxonomy" id="8319"/>
    <lineage>
        <taxon>Eukaryota</taxon>
        <taxon>Metazoa</taxon>
        <taxon>Chordata</taxon>
        <taxon>Craniata</taxon>
        <taxon>Vertebrata</taxon>
        <taxon>Euteleostomi</taxon>
        <taxon>Amphibia</taxon>
        <taxon>Batrachia</taxon>
        <taxon>Caudata</taxon>
        <taxon>Salamandroidea</taxon>
        <taxon>Salamandridae</taxon>
        <taxon>Pleurodelinae</taxon>
        <taxon>Pleurodeles</taxon>
    </lineage>
</organism>
<reference evidence="2" key="1">
    <citation type="journal article" date="2022" name="bioRxiv">
        <title>Sequencing and chromosome-scale assembly of the giantPleurodeles waltlgenome.</title>
        <authorList>
            <person name="Brown T."/>
            <person name="Elewa A."/>
            <person name="Iarovenko S."/>
            <person name="Subramanian E."/>
            <person name="Araus A.J."/>
            <person name="Petzold A."/>
            <person name="Susuki M."/>
            <person name="Suzuki K.-i.T."/>
            <person name="Hayashi T."/>
            <person name="Toyoda A."/>
            <person name="Oliveira C."/>
            <person name="Osipova E."/>
            <person name="Leigh N.D."/>
            <person name="Simon A."/>
            <person name="Yun M.H."/>
        </authorList>
    </citation>
    <scope>NUCLEOTIDE SEQUENCE</scope>
    <source>
        <strain evidence="2">20211129_DDA</strain>
        <tissue evidence="2">Liver</tissue>
    </source>
</reference>
<comment type="caution">
    <text evidence="2">The sequence shown here is derived from an EMBL/GenBank/DDBJ whole genome shotgun (WGS) entry which is preliminary data.</text>
</comment>
<feature type="compositionally biased region" description="Basic and acidic residues" evidence="1">
    <location>
        <begin position="509"/>
        <end position="519"/>
    </location>
</feature>
<gene>
    <name evidence="2" type="ORF">NDU88_004078</name>
</gene>
<evidence type="ECO:0000256" key="1">
    <source>
        <dbReference type="SAM" id="MobiDB-lite"/>
    </source>
</evidence>
<protein>
    <submittedName>
        <fullName evidence="2">Uncharacterized protein</fullName>
    </submittedName>
</protein>
<feature type="region of interest" description="Disordered" evidence="1">
    <location>
        <begin position="111"/>
        <end position="131"/>
    </location>
</feature>
<dbReference type="EMBL" id="JANPWB010000006">
    <property type="protein sequence ID" value="KAJ1178836.1"/>
    <property type="molecule type" value="Genomic_DNA"/>
</dbReference>
<keyword evidence="3" id="KW-1185">Reference proteome</keyword>
<proteinExistence type="predicted"/>